<dbReference type="AlphaFoldDB" id="M0A0Y6"/>
<dbReference type="STRING" id="1227493.C483_08277"/>
<feature type="transmembrane region" description="Helical" evidence="7">
    <location>
        <begin position="283"/>
        <end position="309"/>
    </location>
</feature>
<evidence type="ECO:0000256" key="7">
    <source>
        <dbReference type="RuleBase" id="RU363032"/>
    </source>
</evidence>
<feature type="transmembrane region" description="Helical" evidence="7">
    <location>
        <begin position="179"/>
        <end position="199"/>
    </location>
</feature>
<keyword evidence="5 7" id="KW-1133">Transmembrane helix</keyword>
<dbReference type="Pfam" id="PF00528">
    <property type="entry name" value="BPD_transp_1"/>
    <property type="match status" value="1"/>
</dbReference>
<dbReference type="GO" id="GO:0055085">
    <property type="term" value="P:transmembrane transport"/>
    <property type="evidence" value="ECO:0007669"/>
    <property type="project" value="InterPro"/>
</dbReference>
<evidence type="ECO:0000259" key="8">
    <source>
        <dbReference type="PROSITE" id="PS50928"/>
    </source>
</evidence>
<comment type="subcellular location">
    <subcellularLocation>
        <location evidence="1 7">Cell membrane</location>
        <topology evidence="1 7">Multi-pass membrane protein</topology>
    </subcellularLocation>
</comment>
<feature type="transmembrane region" description="Helical" evidence="7">
    <location>
        <begin position="12"/>
        <end position="32"/>
    </location>
</feature>
<dbReference type="GO" id="GO:0005886">
    <property type="term" value="C:plasma membrane"/>
    <property type="evidence" value="ECO:0007669"/>
    <property type="project" value="UniProtKB-SubCell"/>
</dbReference>
<dbReference type="PROSITE" id="PS50928">
    <property type="entry name" value="ABC_TM1"/>
    <property type="match status" value="1"/>
</dbReference>
<feature type="domain" description="ABC transmembrane type-1" evidence="8">
    <location>
        <begin position="97"/>
        <end position="302"/>
    </location>
</feature>
<dbReference type="PANTHER" id="PTHR43163:SF6">
    <property type="entry name" value="DIPEPTIDE TRANSPORT SYSTEM PERMEASE PROTEIN DPPB-RELATED"/>
    <property type="match status" value="1"/>
</dbReference>
<accession>M0A0Y6</accession>
<feature type="transmembrane region" description="Helical" evidence="7">
    <location>
        <begin position="237"/>
        <end position="263"/>
    </location>
</feature>
<feature type="transmembrane region" description="Helical" evidence="7">
    <location>
        <begin position="101"/>
        <end position="124"/>
    </location>
</feature>
<keyword evidence="4 7" id="KW-0812">Transmembrane</keyword>
<keyword evidence="2 7" id="KW-0813">Transport</keyword>
<dbReference type="EMBL" id="AOIM01000021">
    <property type="protein sequence ID" value="ELY92294.1"/>
    <property type="molecule type" value="Genomic_DNA"/>
</dbReference>
<name>M0A0Y6_9EURY</name>
<dbReference type="InterPro" id="IPR000515">
    <property type="entry name" value="MetI-like"/>
</dbReference>
<evidence type="ECO:0000313" key="9">
    <source>
        <dbReference type="EMBL" id="ELY92294.1"/>
    </source>
</evidence>
<dbReference type="SUPFAM" id="SSF161098">
    <property type="entry name" value="MetI-like"/>
    <property type="match status" value="1"/>
</dbReference>
<sequence>MGLLRYALRRFVQIIPVLFGIVTLMFVMMHALPGDPVRLYLGTEPGQELADDLIESYGFDRPLHEQYFDYLVRLGQGDLGQSFVYNRPVSDLIWERMEPTLVVMGLSYLVALPMAIGLGIYGAARHNEAGDHASRFAGLAGISTPNFWLALMLIYVVTYHLELLPASGYTSPFIDPIESLTLLIMPVITLATAQTALLMRMTRSSMIEELRADYIETARAYGIPERKVLIRHSFRNALLPLVTIVGLQVSTLLGGSVIVEEIFAIPGLGRLFFDSLIDQDYSVAVGVTLFFSTLFLIGVVLTDIAYAYIDPRIKYD</sequence>
<protein>
    <submittedName>
        <fullName evidence="9">Binding-protein-dependent transport system inner membrane protein</fullName>
    </submittedName>
</protein>
<evidence type="ECO:0000256" key="4">
    <source>
        <dbReference type="ARBA" id="ARBA00022692"/>
    </source>
</evidence>
<dbReference type="InterPro" id="IPR035906">
    <property type="entry name" value="MetI-like_sf"/>
</dbReference>
<proteinExistence type="inferred from homology"/>
<dbReference type="RefSeq" id="WP_006652867.1">
    <property type="nucleotide sequence ID" value="NZ_AOIM01000021.1"/>
</dbReference>
<dbReference type="PATRIC" id="fig|1227493.4.peg.1640"/>
<evidence type="ECO:0000256" key="3">
    <source>
        <dbReference type="ARBA" id="ARBA00022475"/>
    </source>
</evidence>
<organism evidence="9 10">
    <name type="scientific">Natrialba hulunbeirensis JCM 10989</name>
    <dbReference type="NCBI Taxonomy" id="1227493"/>
    <lineage>
        <taxon>Archaea</taxon>
        <taxon>Methanobacteriati</taxon>
        <taxon>Methanobacteriota</taxon>
        <taxon>Stenosarchaea group</taxon>
        <taxon>Halobacteria</taxon>
        <taxon>Halobacteriales</taxon>
        <taxon>Natrialbaceae</taxon>
        <taxon>Natrialba</taxon>
    </lineage>
</organism>
<comment type="caution">
    <text evidence="9">The sequence shown here is derived from an EMBL/GenBank/DDBJ whole genome shotgun (WGS) entry which is preliminary data.</text>
</comment>
<dbReference type="Gene3D" id="1.10.3720.10">
    <property type="entry name" value="MetI-like"/>
    <property type="match status" value="1"/>
</dbReference>
<evidence type="ECO:0000313" key="10">
    <source>
        <dbReference type="Proteomes" id="UP000011519"/>
    </source>
</evidence>
<evidence type="ECO:0000256" key="5">
    <source>
        <dbReference type="ARBA" id="ARBA00022989"/>
    </source>
</evidence>
<dbReference type="Pfam" id="PF19300">
    <property type="entry name" value="BPD_transp_1_N"/>
    <property type="match status" value="1"/>
</dbReference>
<dbReference type="PANTHER" id="PTHR43163">
    <property type="entry name" value="DIPEPTIDE TRANSPORT SYSTEM PERMEASE PROTEIN DPPB-RELATED"/>
    <property type="match status" value="1"/>
</dbReference>
<comment type="similarity">
    <text evidence="7">Belongs to the binding-protein-dependent transport system permease family.</text>
</comment>
<evidence type="ECO:0000256" key="6">
    <source>
        <dbReference type="ARBA" id="ARBA00023136"/>
    </source>
</evidence>
<evidence type="ECO:0000256" key="2">
    <source>
        <dbReference type="ARBA" id="ARBA00022448"/>
    </source>
</evidence>
<dbReference type="CDD" id="cd06261">
    <property type="entry name" value="TM_PBP2"/>
    <property type="match status" value="1"/>
</dbReference>
<gene>
    <name evidence="9" type="ORF">C483_08277</name>
</gene>
<keyword evidence="6 7" id="KW-0472">Membrane</keyword>
<keyword evidence="3" id="KW-1003">Cell membrane</keyword>
<dbReference type="Proteomes" id="UP000011519">
    <property type="component" value="Unassembled WGS sequence"/>
</dbReference>
<dbReference type="OrthoDB" id="44105at2157"/>
<evidence type="ECO:0000256" key="1">
    <source>
        <dbReference type="ARBA" id="ARBA00004651"/>
    </source>
</evidence>
<keyword evidence="10" id="KW-1185">Reference proteome</keyword>
<feature type="transmembrane region" description="Helical" evidence="7">
    <location>
        <begin position="136"/>
        <end position="159"/>
    </location>
</feature>
<dbReference type="InterPro" id="IPR045621">
    <property type="entry name" value="BPD_transp_1_N"/>
</dbReference>
<reference evidence="9 10" key="1">
    <citation type="journal article" date="2014" name="PLoS Genet.">
        <title>Phylogenetically driven sequencing of extremely halophilic archaea reveals strategies for static and dynamic osmo-response.</title>
        <authorList>
            <person name="Becker E.A."/>
            <person name="Seitzer P.M."/>
            <person name="Tritt A."/>
            <person name="Larsen D."/>
            <person name="Krusor M."/>
            <person name="Yao A.I."/>
            <person name="Wu D."/>
            <person name="Madern D."/>
            <person name="Eisen J.A."/>
            <person name="Darling A.E."/>
            <person name="Facciotti M.T."/>
        </authorList>
    </citation>
    <scope>NUCLEOTIDE SEQUENCE [LARGE SCALE GENOMIC DNA]</scope>
    <source>
        <strain evidence="9 10">JCM 10989</strain>
    </source>
</reference>